<dbReference type="RefSeq" id="WP_023067095.1">
    <property type="nucleotide sequence ID" value="NZ_AUZM01000032.1"/>
</dbReference>
<dbReference type="InterPro" id="IPR052519">
    <property type="entry name" value="Euk-type_GlcNAc_Kinase"/>
</dbReference>
<organism evidence="2 3">
    <name type="scientific">Lyngbya aestuarii BL J</name>
    <dbReference type="NCBI Taxonomy" id="1348334"/>
    <lineage>
        <taxon>Bacteria</taxon>
        <taxon>Bacillati</taxon>
        <taxon>Cyanobacteriota</taxon>
        <taxon>Cyanophyceae</taxon>
        <taxon>Oscillatoriophycideae</taxon>
        <taxon>Oscillatoriales</taxon>
        <taxon>Microcoleaceae</taxon>
        <taxon>Lyngbya</taxon>
    </lineage>
</organism>
<comment type="caution">
    <text evidence="2">The sequence shown here is derived from an EMBL/GenBank/DDBJ whole genome shotgun (WGS) entry which is preliminary data.</text>
</comment>
<accession>U7QHE2</accession>
<dbReference type="AlphaFoldDB" id="U7QHE2"/>
<dbReference type="InterPro" id="IPR002731">
    <property type="entry name" value="ATPase_BadF"/>
</dbReference>
<gene>
    <name evidence="2" type="ORF">M595_3361</name>
</gene>
<dbReference type="CDD" id="cd24007">
    <property type="entry name" value="ASKHA_NBD_eukNAGK-like"/>
    <property type="match status" value="1"/>
</dbReference>
<dbReference type="OrthoDB" id="9772633at2"/>
<keyword evidence="3" id="KW-1185">Reference proteome</keyword>
<dbReference type="InterPro" id="IPR043129">
    <property type="entry name" value="ATPase_NBD"/>
</dbReference>
<dbReference type="SUPFAM" id="SSF53067">
    <property type="entry name" value="Actin-like ATPase domain"/>
    <property type="match status" value="2"/>
</dbReference>
<dbReference type="PANTHER" id="PTHR43190">
    <property type="entry name" value="N-ACETYL-D-GLUCOSAMINE KINASE"/>
    <property type="match status" value="1"/>
</dbReference>
<dbReference type="EMBL" id="AUZM01000032">
    <property type="protein sequence ID" value="ERT06702.1"/>
    <property type="molecule type" value="Genomic_DNA"/>
</dbReference>
<feature type="domain" description="ATPase BadF/BadG/BcrA/BcrD type" evidence="1">
    <location>
        <begin position="5"/>
        <end position="316"/>
    </location>
</feature>
<protein>
    <submittedName>
        <fullName evidence="2">BadF/BadG/BcrA/BcrD ATPase family protein</fullName>
    </submittedName>
</protein>
<name>U7QHE2_9CYAN</name>
<dbReference type="Pfam" id="PF01869">
    <property type="entry name" value="BcrAD_BadFG"/>
    <property type="match status" value="1"/>
</dbReference>
<dbReference type="Proteomes" id="UP000017127">
    <property type="component" value="Unassembled WGS sequence"/>
</dbReference>
<proteinExistence type="predicted"/>
<reference evidence="2 3" key="1">
    <citation type="journal article" date="2013" name="Front. Microbiol.">
        <title>Comparative genomic analyses of the cyanobacterium, Lyngbya aestuarii BL J, a powerful hydrogen producer.</title>
        <authorList>
            <person name="Kothari A."/>
            <person name="Vaughn M."/>
            <person name="Garcia-Pichel F."/>
        </authorList>
    </citation>
    <scope>NUCLEOTIDE SEQUENCE [LARGE SCALE GENOMIC DNA]</scope>
    <source>
        <strain evidence="2 3">BL J</strain>
    </source>
</reference>
<evidence type="ECO:0000313" key="3">
    <source>
        <dbReference type="Proteomes" id="UP000017127"/>
    </source>
</evidence>
<dbReference type="Gene3D" id="3.30.420.40">
    <property type="match status" value="2"/>
</dbReference>
<dbReference type="PATRIC" id="fig|1348334.3.peg.3250"/>
<sequence>MVYVLGIDGGGTKTVCLLIDETGNILSRGQAGSSNYQTGGIDSAKNAIETAINQAISIFLDHKNYNNILIQGLGIGLAGVGRKEDFNVIQNLVEQVKTNSNLSINWELTTNSTVIKSDSMIALVGGLGHQVGIVAIAGTGSQIFGQNSQGKTKRVGGWGYLLGDEGSGYYIAISGLKAALKSHDGRLGSTQLISAFKHHLNLDNLESLIEVVYRRGWTVSQIANLAKIVDEVARKGDEIANQIINTAIEELVFATKIAIDSLFEPNESVEIVTIGGVFQGMNNFRLKFIESLNQIAPTARLILPRYEPAYGAGILALNALGYFPVNTGLDETQTDPSTNLLN</sequence>
<dbReference type="PANTHER" id="PTHR43190:SF3">
    <property type="entry name" value="N-ACETYL-D-GLUCOSAMINE KINASE"/>
    <property type="match status" value="1"/>
</dbReference>
<evidence type="ECO:0000259" key="1">
    <source>
        <dbReference type="Pfam" id="PF01869"/>
    </source>
</evidence>
<evidence type="ECO:0000313" key="2">
    <source>
        <dbReference type="EMBL" id="ERT06702.1"/>
    </source>
</evidence>